<reference evidence="1 2" key="1">
    <citation type="submission" date="2024-09" db="EMBL/GenBank/DDBJ databases">
        <authorList>
            <person name="Sun Q."/>
            <person name="Mori K."/>
        </authorList>
    </citation>
    <scope>NUCLEOTIDE SEQUENCE [LARGE SCALE GENOMIC DNA]</scope>
    <source>
        <strain evidence="1 2">NCAIM B.02301</strain>
    </source>
</reference>
<name>A0ABV6NFV6_9BACI</name>
<proteinExistence type="predicted"/>
<comment type="caution">
    <text evidence="1">The sequence shown here is derived from an EMBL/GenBank/DDBJ whole genome shotgun (WGS) entry which is preliminary data.</text>
</comment>
<dbReference type="InterPro" id="IPR000415">
    <property type="entry name" value="Nitroreductase-like"/>
</dbReference>
<evidence type="ECO:0000313" key="1">
    <source>
        <dbReference type="EMBL" id="MFC0559633.1"/>
    </source>
</evidence>
<accession>A0ABV6NFV6</accession>
<gene>
    <name evidence="1" type="ORF">ACFFH4_11310</name>
</gene>
<dbReference type="Gene3D" id="3.40.109.10">
    <property type="entry name" value="NADH Oxidase"/>
    <property type="match status" value="1"/>
</dbReference>
<evidence type="ECO:0008006" key="3">
    <source>
        <dbReference type="Google" id="ProtNLM"/>
    </source>
</evidence>
<dbReference type="RefSeq" id="WP_273847739.1">
    <property type="nucleotide sequence ID" value="NZ_JAQQWT010000032.1"/>
</dbReference>
<organism evidence="1 2">
    <name type="scientific">Halalkalibacter alkalisediminis</name>
    <dbReference type="NCBI Taxonomy" id="935616"/>
    <lineage>
        <taxon>Bacteria</taxon>
        <taxon>Bacillati</taxon>
        <taxon>Bacillota</taxon>
        <taxon>Bacilli</taxon>
        <taxon>Bacillales</taxon>
        <taxon>Bacillaceae</taxon>
        <taxon>Halalkalibacter</taxon>
    </lineage>
</organism>
<protein>
    <recommendedName>
        <fullName evidence="3">Nitroreductase</fullName>
    </recommendedName>
</protein>
<dbReference type="SUPFAM" id="SSF55469">
    <property type="entry name" value="FMN-dependent nitroreductase-like"/>
    <property type="match status" value="1"/>
</dbReference>
<dbReference type="Proteomes" id="UP001589833">
    <property type="component" value="Unassembled WGS sequence"/>
</dbReference>
<keyword evidence="2" id="KW-1185">Reference proteome</keyword>
<evidence type="ECO:0000313" key="2">
    <source>
        <dbReference type="Proteomes" id="UP001589833"/>
    </source>
</evidence>
<dbReference type="EMBL" id="JBHLTR010000015">
    <property type="protein sequence ID" value="MFC0559633.1"/>
    <property type="molecule type" value="Genomic_DNA"/>
</dbReference>
<sequence>MLYAGTFAPNHFRTKPWRFIVLEGDARNRIWI</sequence>